<evidence type="ECO:0000313" key="5">
    <source>
        <dbReference type="EMBL" id="OOF44273.1"/>
    </source>
</evidence>
<gene>
    <name evidence="5" type="ORF">BKK50_03100</name>
</gene>
<dbReference type="Pfam" id="PF13411">
    <property type="entry name" value="MerR_1"/>
    <property type="match status" value="1"/>
</dbReference>
<keyword evidence="3" id="KW-0804">Transcription</keyword>
<dbReference type="STRING" id="1908260.BKK50_03100"/>
<dbReference type="InterPro" id="IPR047057">
    <property type="entry name" value="MerR_fam"/>
</dbReference>
<dbReference type="PROSITE" id="PS50937">
    <property type="entry name" value="HTH_MERR_2"/>
    <property type="match status" value="1"/>
</dbReference>
<dbReference type="PANTHER" id="PTHR30204:SF94">
    <property type="entry name" value="HEAVY METAL-DEPENDENT TRANSCRIPTIONAL REGULATOR HI_0293-RELATED"/>
    <property type="match status" value="1"/>
</dbReference>
<dbReference type="RefSeq" id="WP_077415233.1">
    <property type="nucleotide sequence ID" value="NZ_MLHI01000022.1"/>
</dbReference>
<dbReference type="Proteomes" id="UP000189433">
    <property type="component" value="Unassembled WGS sequence"/>
</dbReference>
<dbReference type="OrthoDB" id="9808480at2"/>
<protein>
    <submittedName>
        <fullName evidence="5">MerR family transcriptional regulator</fullName>
    </submittedName>
</protein>
<evidence type="ECO:0000256" key="1">
    <source>
        <dbReference type="ARBA" id="ARBA00023015"/>
    </source>
</evidence>
<accession>A0A1V3IQ12</accession>
<dbReference type="EMBL" id="MLHJ01000020">
    <property type="protein sequence ID" value="OOF44273.1"/>
    <property type="molecule type" value="Genomic_DNA"/>
</dbReference>
<keyword evidence="6" id="KW-1185">Reference proteome</keyword>
<evidence type="ECO:0000256" key="2">
    <source>
        <dbReference type="ARBA" id="ARBA00023125"/>
    </source>
</evidence>
<keyword evidence="2" id="KW-0238">DNA-binding</keyword>
<evidence type="ECO:0000259" key="4">
    <source>
        <dbReference type="PROSITE" id="PS50937"/>
    </source>
</evidence>
<keyword evidence="1" id="KW-0805">Transcription regulation</keyword>
<sequence length="130" mass="14958">MKVNELSKCTGINLETIRYYEKQGILPEPKRAANGYRQYDEESVAQLNFVKNCRTLGFSLEDIRALNSLKFGYTDHYHADQMILKQLARVEEKIAQLLEIKRFLQSIATEELHSEAECKAMQGLREGKCG</sequence>
<feature type="domain" description="HTH merR-type" evidence="4">
    <location>
        <begin position="1"/>
        <end position="69"/>
    </location>
</feature>
<dbReference type="AlphaFoldDB" id="A0A1V3IQ12"/>
<dbReference type="SUPFAM" id="SSF46955">
    <property type="entry name" value="Putative DNA-binding domain"/>
    <property type="match status" value="1"/>
</dbReference>
<dbReference type="InterPro" id="IPR000551">
    <property type="entry name" value="MerR-type_HTH_dom"/>
</dbReference>
<dbReference type="Gene3D" id="1.10.1660.10">
    <property type="match status" value="1"/>
</dbReference>
<dbReference type="InterPro" id="IPR009061">
    <property type="entry name" value="DNA-bd_dom_put_sf"/>
</dbReference>
<organism evidence="5 6">
    <name type="scientific">Rodentibacter rarus</name>
    <dbReference type="NCBI Taxonomy" id="1908260"/>
    <lineage>
        <taxon>Bacteria</taxon>
        <taxon>Pseudomonadati</taxon>
        <taxon>Pseudomonadota</taxon>
        <taxon>Gammaproteobacteria</taxon>
        <taxon>Pasteurellales</taxon>
        <taxon>Pasteurellaceae</taxon>
        <taxon>Rodentibacter</taxon>
    </lineage>
</organism>
<proteinExistence type="predicted"/>
<evidence type="ECO:0000313" key="6">
    <source>
        <dbReference type="Proteomes" id="UP000189433"/>
    </source>
</evidence>
<dbReference type="GO" id="GO:0003677">
    <property type="term" value="F:DNA binding"/>
    <property type="evidence" value="ECO:0007669"/>
    <property type="project" value="UniProtKB-KW"/>
</dbReference>
<evidence type="ECO:0000256" key="3">
    <source>
        <dbReference type="ARBA" id="ARBA00023163"/>
    </source>
</evidence>
<dbReference type="SMART" id="SM00422">
    <property type="entry name" value="HTH_MERR"/>
    <property type="match status" value="1"/>
</dbReference>
<reference evidence="5 6" key="1">
    <citation type="submission" date="2016-10" db="EMBL/GenBank/DDBJ databases">
        <title>Rodentibacter gen. nov. and new species.</title>
        <authorList>
            <person name="Christensen H."/>
        </authorList>
    </citation>
    <scope>NUCLEOTIDE SEQUENCE [LARGE SCALE GENOMIC DNA]</scope>
    <source>
        <strain evidence="5 6">CCUG17206</strain>
    </source>
</reference>
<dbReference type="GO" id="GO:0003700">
    <property type="term" value="F:DNA-binding transcription factor activity"/>
    <property type="evidence" value="ECO:0007669"/>
    <property type="project" value="InterPro"/>
</dbReference>
<dbReference type="PRINTS" id="PR00040">
    <property type="entry name" value="HTHMERR"/>
</dbReference>
<dbReference type="PANTHER" id="PTHR30204">
    <property type="entry name" value="REDOX-CYCLING DRUG-SENSING TRANSCRIPTIONAL ACTIVATOR SOXR"/>
    <property type="match status" value="1"/>
</dbReference>
<name>A0A1V3IQ12_9PAST</name>
<comment type="caution">
    <text evidence="5">The sequence shown here is derived from an EMBL/GenBank/DDBJ whole genome shotgun (WGS) entry which is preliminary data.</text>
</comment>